<dbReference type="Proteomes" id="UP000616151">
    <property type="component" value="Unassembled WGS sequence"/>
</dbReference>
<reference evidence="1" key="1">
    <citation type="submission" date="2021-01" db="EMBL/GenBank/DDBJ databases">
        <authorList>
            <person name="Sun Q."/>
        </authorList>
    </citation>
    <scope>NUCLEOTIDE SEQUENCE</scope>
    <source>
        <strain evidence="1">YIM B02566</strain>
    </source>
</reference>
<protein>
    <submittedName>
        <fullName evidence="1">DUF2282 domain-containing protein</fullName>
    </submittedName>
</protein>
<accession>A0ACC5QZ79</accession>
<comment type="caution">
    <text evidence="1">The sequence shown here is derived from an EMBL/GenBank/DDBJ whole genome shotgun (WGS) entry which is preliminary data.</text>
</comment>
<gene>
    <name evidence="1" type="ORF">JHL16_04750</name>
</gene>
<dbReference type="EMBL" id="JAENHL010000006">
    <property type="protein sequence ID" value="MBK1865650.1"/>
    <property type="molecule type" value="Genomic_DNA"/>
</dbReference>
<name>A0ACC5QZ79_9HYPH</name>
<proteinExistence type="predicted"/>
<sequence>MNRRSLNLALAGSLATALTVLALPAKAQETEKCYGVAMKGQNDCKAGMHDCKGMSTSDYDSESFKLVPKGTCTSMETPKGKGTLEPMKS</sequence>
<keyword evidence="2" id="KW-1185">Reference proteome</keyword>
<evidence type="ECO:0000313" key="2">
    <source>
        <dbReference type="Proteomes" id="UP000616151"/>
    </source>
</evidence>
<organism evidence="1 2">
    <name type="scientific">Taklimakanibacter albus</name>
    <dbReference type="NCBI Taxonomy" id="2800327"/>
    <lineage>
        <taxon>Bacteria</taxon>
        <taxon>Pseudomonadati</taxon>
        <taxon>Pseudomonadota</taxon>
        <taxon>Alphaproteobacteria</taxon>
        <taxon>Hyphomicrobiales</taxon>
        <taxon>Aestuariivirgaceae</taxon>
        <taxon>Taklimakanibacter</taxon>
    </lineage>
</organism>
<evidence type="ECO:0000313" key="1">
    <source>
        <dbReference type="EMBL" id="MBK1865650.1"/>
    </source>
</evidence>